<comment type="caution">
    <text evidence="1">The sequence shown here is derived from an EMBL/GenBank/DDBJ whole genome shotgun (WGS) entry which is preliminary data.</text>
</comment>
<accession>A0ACB9I8Z1</accession>
<organism evidence="1 2">
    <name type="scientific">Smallanthus sonchifolius</name>
    <dbReference type="NCBI Taxonomy" id="185202"/>
    <lineage>
        <taxon>Eukaryota</taxon>
        <taxon>Viridiplantae</taxon>
        <taxon>Streptophyta</taxon>
        <taxon>Embryophyta</taxon>
        <taxon>Tracheophyta</taxon>
        <taxon>Spermatophyta</taxon>
        <taxon>Magnoliopsida</taxon>
        <taxon>eudicotyledons</taxon>
        <taxon>Gunneridae</taxon>
        <taxon>Pentapetalae</taxon>
        <taxon>asterids</taxon>
        <taxon>campanulids</taxon>
        <taxon>Asterales</taxon>
        <taxon>Asteraceae</taxon>
        <taxon>Asteroideae</taxon>
        <taxon>Heliantheae alliance</taxon>
        <taxon>Millerieae</taxon>
        <taxon>Smallanthus</taxon>
    </lineage>
</organism>
<proteinExistence type="predicted"/>
<gene>
    <name evidence="1" type="ORF">L1987_25619</name>
</gene>
<dbReference type="Proteomes" id="UP001056120">
    <property type="component" value="Linkage Group LG09"/>
</dbReference>
<keyword evidence="2" id="KW-1185">Reference proteome</keyword>
<reference evidence="2" key="1">
    <citation type="journal article" date="2022" name="Mol. Ecol. Resour.">
        <title>The genomes of chicory, endive, great burdock and yacon provide insights into Asteraceae palaeo-polyploidization history and plant inulin production.</title>
        <authorList>
            <person name="Fan W."/>
            <person name="Wang S."/>
            <person name="Wang H."/>
            <person name="Wang A."/>
            <person name="Jiang F."/>
            <person name="Liu H."/>
            <person name="Zhao H."/>
            <person name="Xu D."/>
            <person name="Zhang Y."/>
        </authorList>
    </citation>
    <scope>NUCLEOTIDE SEQUENCE [LARGE SCALE GENOMIC DNA]</scope>
    <source>
        <strain evidence="2">cv. Yunnan</strain>
    </source>
</reference>
<dbReference type="EMBL" id="CM042026">
    <property type="protein sequence ID" value="KAI3804231.1"/>
    <property type="molecule type" value="Genomic_DNA"/>
</dbReference>
<protein>
    <submittedName>
        <fullName evidence="1">Uncharacterized protein</fullName>
    </submittedName>
</protein>
<evidence type="ECO:0000313" key="1">
    <source>
        <dbReference type="EMBL" id="KAI3804231.1"/>
    </source>
</evidence>
<evidence type="ECO:0000313" key="2">
    <source>
        <dbReference type="Proteomes" id="UP001056120"/>
    </source>
</evidence>
<reference evidence="1 2" key="2">
    <citation type="journal article" date="2022" name="Mol. Ecol. Resour.">
        <title>The genomes of chicory, endive, great burdock and yacon provide insights into Asteraceae paleo-polyploidization history and plant inulin production.</title>
        <authorList>
            <person name="Fan W."/>
            <person name="Wang S."/>
            <person name="Wang H."/>
            <person name="Wang A."/>
            <person name="Jiang F."/>
            <person name="Liu H."/>
            <person name="Zhao H."/>
            <person name="Xu D."/>
            <person name="Zhang Y."/>
        </authorList>
    </citation>
    <scope>NUCLEOTIDE SEQUENCE [LARGE SCALE GENOMIC DNA]</scope>
    <source>
        <strain evidence="2">cv. Yunnan</strain>
        <tissue evidence="1">Leaves</tissue>
    </source>
</reference>
<sequence length="209" mass="23152">MAQITFSLLVISLSILGLDLGMVESRSRSRARAYLEAQCQTTLYSDLCVQTLLPYANKNELPSPHKIAQISLTTCLAKARLTKAYVDMVAKQLNNTKNPGEYQALEDCLHQIDDGVNQITESIKELKEMGIDGEEMFGWHESNVQSWMGGVLTDATTCMDGILGDKIGSKTKSMIKARFLNVKQLASNSLALLNRFTARHRASRAIKNP</sequence>
<name>A0ACB9I8Z1_9ASTR</name>